<keyword evidence="4" id="KW-1185">Reference proteome</keyword>
<dbReference type="InterPro" id="IPR000073">
    <property type="entry name" value="AB_hydrolase_1"/>
</dbReference>
<evidence type="ECO:0000313" key="4">
    <source>
        <dbReference type="Proteomes" id="UP001303899"/>
    </source>
</evidence>
<evidence type="ECO:0000259" key="2">
    <source>
        <dbReference type="Pfam" id="PF00561"/>
    </source>
</evidence>
<evidence type="ECO:0000313" key="3">
    <source>
        <dbReference type="EMBL" id="MEA5405224.1"/>
    </source>
</evidence>
<feature type="signal peptide" evidence="1">
    <location>
        <begin position="1"/>
        <end position="20"/>
    </location>
</feature>
<dbReference type="RefSeq" id="WP_323698637.1">
    <property type="nucleotide sequence ID" value="NZ_JAYGIL010000032.1"/>
</dbReference>
<gene>
    <name evidence="3" type="ORF">VB776_19970</name>
</gene>
<dbReference type="Proteomes" id="UP001303899">
    <property type="component" value="Unassembled WGS sequence"/>
</dbReference>
<keyword evidence="1" id="KW-0732">Signal</keyword>
<dbReference type="PANTHER" id="PTHR43433:SF5">
    <property type="entry name" value="AB HYDROLASE-1 DOMAIN-CONTAINING PROTEIN"/>
    <property type="match status" value="1"/>
</dbReference>
<organism evidence="3 4">
    <name type="scientific">Arcicella gelida</name>
    <dbReference type="NCBI Taxonomy" id="2984195"/>
    <lineage>
        <taxon>Bacteria</taxon>
        <taxon>Pseudomonadati</taxon>
        <taxon>Bacteroidota</taxon>
        <taxon>Cytophagia</taxon>
        <taxon>Cytophagales</taxon>
        <taxon>Flectobacillaceae</taxon>
        <taxon>Arcicella</taxon>
    </lineage>
</organism>
<dbReference type="SUPFAM" id="SSF53474">
    <property type="entry name" value="alpha/beta-Hydrolases"/>
    <property type="match status" value="1"/>
</dbReference>
<comment type="caution">
    <text evidence="3">The sequence shown here is derived from an EMBL/GenBank/DDBJ whole genome shotgun (WGS) entry which is preliminary data.</text>
</comment>
<reference evidence="3 4" key="1">
    <citation type="submission" date="2023-12" db="EMBL/GenBank/DDBJ databases">
        <title>Novel species of the genus Arcicella isolated from rivers.</title>
        <authorList>
            <person name="Lu H."/>
        </authorList>
    </citation>
    <scope>NUCLEOTIDE SEQUENCE [LARGE SCALE GENOMIC DNA]</scope>
    <source>
        <strain evidence="3 4">DC2W</strain>
    </source>
</reference>
<proteinExistence type="predicted"/>
<evidence type="ECO:0000256" key="1">
    <source>
        <dbReference type="SAM" id="SignalP"/>
    </source>
</evidence>
<dbReference type="GO" id="GO:0016787">
    <property type="term" value="F:hydrolase activity"/>
    <property type="evidence" value="ECO:0007669"/>
    <property type="project" value="UniProtKB-KW"/>
</dbReference>
<dbReference type="InterPro" id="IPR029058">
    <property type="entry name" value="AB_hydrolase_fold"/>
</dbReference>
<sequence>MKNIFLLSILMILKMATTNAQNSNATNANYTYATVPTQFVEANGIKFAYRSYGKKGDIPVIYFNHLTANLDNCDPRIMDAIAAHRQIISFDYRGIGATTGKQGESIADMAKDGIAFIHALGYKQVDIVAFSMGGFITQEILLLEPQLVRKVILAGTGPRGGAGISDVVGKTYGDIFKGLFTFRDPKFYLFFNQDKIGKAAAKDFLHRLKERKENRDKKVKLYALKKQLKAIKDWGNEKPMDLSVFNLPVFIANGDADRMVPSQLSNDMAKRFPNAQLKIYPNSGHGGIFQYHEEFIPQAIDFLIK</sequence>
<feature type="domain" description="AB hydrolase-1" evidence="2">
    <location>
        <begin position="59"/>
        <end position="289"/>
    </location>
</feature>
<dbReference type="PRINTS" id="PR00111">
    <property type="entry name" value="ABHYDROLASE"/>
</dbReference>
<name>A0ABU5S9T0_9BACT</name>
<dbReference type="Gene3D" id="3.40.50.1820">
    <property type="entry name" value="alpha/beta hydrolase"/>
    <property type="match status" value="1"/>
</dbReference>
<feature type="chain" id="PRO_5046630110" evidence="1">
    <location>
        <begin position="21"/>
        <end position="305"/>
    </location>
</feature>
<dbReference type="InterPro" id="IPR050471">
    <property type="entry name" value="AB_hydrolase"/>
</dbReference>
<dbReference type="EMBL" id="JAYGIL010000032">
    <property type="protein sequence ID" value="MEA5405224.1"/>
    <property type="molecule type" value="Genomic_DNA"/>
</dbReference>
<dbReference type="Pfam" id="PF00561">
    <property type="entry name" value="Abhydrolase_1"/>
    <property type="match status" value="1"/>
</dbReference>
<keyword evidence="3" id="KW-0378">Hydrolase</keyword>
<dbReference type="PANTHER" id="PTHR43433">
    <property type="entry name" value="HYDROLASE, ALPHA/BETA FOLD FAMILY PROTEIN"/>
    <property type="match status" value="1"/>
</dbReference>
<protein>
    <submittedName>
        <fullName evidence="3">Alpha/beta hydrolase</fullName>
    </submittedName>
</protein>
<accession>A0ABU5S9T0</accession>